<reference evidence="16" key="1">
    <citation type="submission" date="2021-03" db="EMBL/GenBank/DDBJ databases">
        <authorList>
            <person name="Li Z."/>
            <person name="Yang C."/>
        </authorList>
    </citation>
    <scope>NUCLEOTIDE SEQUENCE</scope>
    <source>
        <strain evidence="16">Dzin_1.0</strain>
        <tissue evidence="16">Leaf</tissue>
    </source>
</reference>
<dbReference type="SUPFAM" id="SSF53822">
    <property type="entry name" value="Periplasmic binding protein-like I"/>
    <property type="match status" value="1"/>
</dbReference>
<accession>A0A9D5BZV1</accession>
<gene>
    <name evidence="16" type="ORF">J5N97_028997</name>
</gene>
<feature type="transmembrane region" description="Helical" evidence="14">
    <location>
        <begin position="651"/>
        <end position="671"/>
    </location>
</feature>
<keyword evidence="4 14" id="KW-0812">Transmembrane</keyword>
<dbReference type="FunFam" id="3.40.190.10:FF:000054">
    <property type="entry name" value="Glutamate receptor"/>
    <property type="match status" value="1"/>
</dbReference>
<dbReference type="Pfam" id="PF01094">
    <property type="entry name" value="ANF_receptor"/>
    <property type="match status" value="1"/>
</dbReference>
<dbReference type="Gene3D" id="3.40.190.10">
    <property type="entry name" value="Periplasmic binding protein-like II"/>
    <property type="match status" value="1"/>
</dbReference>
<dbReference type="GO" id="GO:0016020">
    <property type="term" value="C:membrane"/>
    <property type="evidence" value="ECO:0007669"/>
    <property type="project" value="UniProtKB-SubCell"/>
</dbReference>
<keyword evidence="8 13" id="KW-0472">Membrane</keyword>
<evidence type="ECO:0000256" key="4">
    <source>
        <dbReference type="ARBA" id="ARBA00022692"/>
    </source>
</evidence>
<comment type="function">
    <text evidence="13">Glutamate-gated receptor that probably acts as non-selective cation channel.</text>
</comment>
<evidence type="ECO:0000256" key="13">
    <source>
        <dbReference type="PIRNR" id="PIRNR037090"/>
    </source>
</evidence>
<dbReference type="AlphaFoldDB" id="A0A9D5BZV1"/>
<keyword evidence="3 13" id="KW-0813">Transport</keyword>
<keyword evidence="12 13" id="KW-0407">Ion channel</keyword>
<keyword evidence="9 13" id="KW-0675">Receptor</keyword>
<protein>
    <recommendedName>
        <fullName evidence="13">Glutamate receptor</fullName>
    </recommendedName>
</protein>
<dbReference type="FunFam" id="1.10.287.70:FF:000037">
    <property type="entry name" value="Glutamate receptor"/>
    <property type="match status" value="1"/>
</dbReference>
<keyword evidence="11 13" id="KW-1071">Ligand-gated ion channel</keyword>
<sequence length="755" mass="83385">MKDVGDGSKTLLFFIYSVLVISLSFAARPSVINIGAALAFNSTIGRVAKTAIQAAVDDVNSDPAVLRGSKLVLNMQDNECNGFLGIVGALEFMENNIVAIVGPQCSFLAHLIAPISNELQVPLLSYGATDPTISSLQYPYFVRTTLSDSFQMQSIAEFIDYFQWRQVIAVFLDDEYGRNGVSALGDKLEERRCKITFKGALPLDPSRNDITDLLIKVGMQESRIIVLHANPTVGVNIFSVAKYLGMTRSGYVWIATDWLVALLDSKGPLDQQTMDTIQGVVSLRMHTRDSAKKAALASQWSRLVSKYSGENVHLHSYGFYAYDSVWILARALDEFLNDGGFISFSNDSKLLASEEGGQLNLQAISVFDGGKLLLDKIRRVRMEGVTGLVQFDEDGNLIHPAYDIVNVVGSGLKMIGYWSNYSGLSIVSPETLYSKPPNKSSENQKLYNVIWPGDTMVKPKGWVFAGNGKELRIGVPNRVTFREFISKNPKTGNVEGYSVDVFTAAVNLLPYPVPYKFIPFGDGVHPPNYQEIIDKVATDEIDGVVGDIAIITNRTTNVDFTQPYIESGLVIVAPLKKFSSDAWAFSRPFTVNLWCVTGVFFVLVGVVIWILERRVNESFNHGGNPRKQMVTMFWFSFSTLFFAHKEDIKSILGRAFLILWFFVVLIIQSSYTASLTSILTVHQLSSNIEGIDTLIRSGETIGVPSGSLAEKYMVEELNVPKSRLKSLASPDDYVRNLELGSDNGGVAALVDVYYD</sequence>
<dbReference type="Gene3D" id="3.40.50.2300">
    <property type="match status" value="2"/>
</dbReference>
<dbReference type="SMART" id="SM00079">
    <property type="entry name" value="PBPe"/>
    <property type="match status" value="1"/>
</dbReference>
<feature type="transmembrane region" description="Helical" evidence="14">
    <location>
        <begin position="591"/>
        <end position="611"/>
    </location>
</feature>
<evidence type="ECO:0000256" key="10">
    <source>
        <dbReference type="ARBA" id="ARBA00023180"/>
    </source>
</evidence>
<comment type="caution">
    <text evidence="16">The sequence shown here is derived from an EMBL/GenBank/DDBJ whole genome shotgun (WGS) entry which is preliminary data.</text>
</comment>
<dbReference type="GO" id="GO:0015276">
    <property type="term" value="F:ligand-gated monoatomic ion channel activity"/>
    <property type="evidence" value="ECO:0007669"/>
    <property type="project" value="InterPro"/>
</dbReference>
<dbReference type="Pfam" id="PF00497">
    <property type="entry name" value="SBP_bac_3"/>
    <property type="match status" value="1"/>
</dbReference>
<dbReference type="InterPro" id="IPR001828">
    <property type="entry name" value="ANF_lig-bd_rcpt"/>
</dbReference>
<dbReference type="Proteomes" id="UP001085076">
    <property type="component" value="Miscellaneous, Linkage group lg09"/>
</dbReference>
<dbReference type="PANTHER" id="PTHR34836:SF7">
    <property type="entry name" value="RECEPTOR LIGAND BINDING REGION DOMAIN-CONTAINING PROTEIN"/>
    <property type="match status" value="1"/>
</dbReference>
<keyword evidence="6 14" id="KW-1133">Transmembrane helix</keyword>
<dbReference type="PRINTS" id="PR01176">
    <property type="entry name" value="GABABRECEPTR"/>
</dbReference>
<evidence type="ECO:0000256" key="1">
    <source>
        <dbReference type="ARBA" id="ARBA00004141"/>
    </source>
</evidence>
<dbReference type="PIRSF" id="PIRSF037090">
    <property type="entry name" value="Iontro_Glu-like_rcpt_pln"/>
    <property type="match status" value="1"/>
</dbReference>
<evidence type="ECO:0000256" key="8">
    <source>
        <dbReference type="ARBA" id="ARBA00023136"/>
    </source>
</evidence>
<dbReference type="InterPro" id="IPR028082">
    <property type="entry name" value="Peripla_BP_I"/>
</dbReference>
<keyword evidence="7 13" id="KW-0406">Ion transport</keyword>
<organism evidence="16 17">
    <name type="scientific">Dioscorea zingiberensis</name>
    <dbReference type="NCBI Taxonomy" id="325984"/>
    <lineage>
        <taxon>Eukaryota</taxon>
        <taxon>Viridiplantae</taxon>
        <taxon>Streptophyta</taxon>
        <taxon>Embryophyta</taxon>
        <taxon>Tracheophyta</taxon>
        <taxon>Spermatophyta</taxon>
        <taxon>Magnoliopsida</taxon>
        <taxon>Liliopsida</taxon>
        <taxon>Dioscoreales</taxon>
        <taxon>Dioscoreaceae</taxon>
        <taxon>Dioscorea</taxon>
    </lineage>
</organism>
<feature type="domain" description="Ionotropic glutamate receptor C-terminal" evidence="15">
    <location>
        <begin position="472"/>
        <end position="755"/>
    </location>
</feature>
<name>A0A9D5BZV1_9LILI</name>
<evidence type="ECO:0000256" key="7">
    <source>
        <dbReference type="ARBA" id="ARBA00023065"/>
    </source>
</evidence>
<comment type="similarity">
    <text evidence="2 13">Belongs to the glutamate-gated ion channel (TC 1.A.10.1) family.</text>
</comment>
<dbReference type="Gene3D" id="1.10.287.70">
    <property type="match status" value="1"/>
</dbReference>
<dbReference type="InterPro" id="IPR001638">
    <property type="entry name" value="Solute-binding_3/MltF_N"/>
</dbReference>
<dbReference type="InterPro" id="IPR017103">
    <property type="entry name" value="Iontropic_Glu_rcpt_pln"/>
</dbReference>
<evidence type="ECO:0000256" key="9">
    <source>
        <dbReference type="ARBA" id="ARBA00023170"/>
    </source>
</evidence>
<keyword evidence="5" id="KW-0732">Signal</keyword>
<proteinExistence type="inferred from homology"/>
<dbReference type="PANTHER" id="PTHR34836">
    <property type="entry name" value="OS06G0188250 PROTEIN"/>
    <property type="match status" value="1"/>
</dbReference>
<dbReference type="FunFam" id="3.40.50.2300:FF:000081">
    <property type="entry name" value="Glutamate receptor"/>
    <property type="match status" value="1"/>
</dbReference>
<dbReference type="InterPro" id="IPR001320">
    <property type="entry name" value="Iontro_rcpt_C"/>
</dbReference>
<evidence type="ECO:0000256" key="2">
    <source>
        <dbReference type="ARBA" id="ARBA00008685"/>
    </source>
</evidence>
<comment type="subcellular location">
    <subcellularLocation>
        <location evidence="1">Membrane</location>
        <topology evidence="1">Multi-pass membrane protein</topology>
    </subcellularLocation>
</comment>
<dbReference type="SUPFAM" id="SSF53850">
    <property type="entry name" value="Periplasmic binding protein-like II"/>
    <property type="match status" value="1"/>
</dbReference>
<evidence type="ECO:0000256" key="14">
    <source>
        <dbReference type="SAM" id="Phobius"/>
    </source>
</evidence>
<dbReference type="EMBL" id="JAGGNH010000009">
    <property type="protein sequence ID" value="KAJ0963875.1"/>
    <property type="molecule type" value="Genomic_DNA"/>
</dbReference>
<reference evidence="16" key="2">
    <citation type="journal article" date="2022" name="Hortic Res">
        <title>The genome of Dioscorea zingiberensis sheds light on the biosynthesis, origin and evolution of the medicinally important diosgenin saponins.</title>
        <authorList>
            <person name="Li Y."/>
            <person name="Tan C."/>
            <person name="Li Z."/>
            <person name="Guo J."/>
            <person name="Li S."/>
            <person name="Chen X."/>
            <person name="Wang C."/>
            <person name="Dai X."/>
            <person name="Yang H."/>
            <person name="Song W."/>
            <person name="Hou L."/>
            <person name="Xu J."/>
            <person name="Tong Z."/>
            <person name="Xu A."/>
            <person name="Yuan X."/>
            <person name="Wang W."/>
            <person name="Yang Q."/>
            <person name="Chen L."/>
            <person name="Sun Z."/>
            <person name="Wang K."/>
            <person name="Pan B."/>
            <person name="Chen J."/>
            <person name="Bao Y."/>
            <person name="Liu F."/>
            <person name="Qi X."/>
            <person name="Gang D.R."/>
            <person name="Wen J."/>
            <person name="Li J."/>
        </authorList>
    </citation>
    <scope>NUCLEOTIDE SEQUENCE</scope>
    <source>
        <strain evidence="16">Dzin_1.0</strain>
    </source>
</reference>
<evidence type="ECO:0000256" key="6">
    <source>
        <dbReference type="ARBA" id="ARBA00022989"/>
    </source>
</evidence>
<keyword evidence="17" id="KW-1185">Reference proteome</keyword>
<evidence type="ECO:0000256" key="3">
    <source>
        <dbReference type="ARBA" id="ARBA00022448"/>
    </source>
</evidence>
<evidence type="ECO:0000256" key="5">
    <source>
        <dbReference type="ARBA" id="ARBA00022729"/>
    </source>
</evidence>
<dbReference type="InterPro" id="IPR015683">
    <property type="entry name" value="Ionotropic_Glu_rcpt"/>
</dbReference>
<keyword evidence="10" id="KW-0325">Glycoprotein</keyword>
<evidence type="ECO:0000259" key="15">
    <source>
        <dbReference type="SMART" id="SM00079"/>
    </source>
</evidence>
<evidence type="ECO:0000313" key="17">
    <source>
        <dbReference type="Proteomes" id="UP001085076"/>
    </source>
</evidence>
<evidence type="ECO:0000256" key="11">
    <source>
        <dbReference type="ARBA" id="ARBA00023286"/>
    </source>
</evidence>
<dbReference type="OrthoDB" id="5984008at2759"/>
<dbReference type="Pfam" id="PF00060">
    <property type="entry name" value="Lig_chan"/>
    <property type="match status" value="1"/>
</dbReference>
<evidence type="ECO:0000313" key="16">
    <source>
        <dbReference type="EMBL" id="KAJ0963875.1"/>
    </source>
</evidence>
<dbReference type="InterPro" id="IPR044440">
    <property type="entry name" value="GABAb_receptor_plant_PBP1"/>
</dbReference>
<evidence type="ECO:0000256" key="12">
    <source>
        <dbReference type="ARBA" id="ARBA00023303"/>
    </source>
</evidence>
<dbReference type="CDD" id="cd19990">
    <property type="entry name" value="PBP1_GABAb_receptor_plant"/>
    <property type="match status" value="1"/>
</dbReference>